<evidence type="ECO:0000256" key="6">
    <source>
        <dbReference type="ARBA" id="ARBA00022989"/>
    </source>
</evidence>
<evidence type="ECO:0000256" key="8">
    <source>
        <dbReference type="PIRNR" id="PIRNR037778"/>
    </source>
</evidence>
<dbReference type="AlphaFoldDB" id="A0AAU7NKF8"/>
<dbReference type="GeneID" id="33061902"/>
<dbReference type="InterPro" id="IPR025720">
    <property type="entry name" value="RibU"/>
</dbReference>
<organism evidence="10">
    <name type="scientific">Pediococcus pentosaceus CGMCC 7049</name>
    <dbReference type="NCBI Taxonomy" id="1460385"/>
    <lineage>
        <taxon>Bacteria</taxon>
        <taxon>Bacillati</taxon>
        <taxon>Bacillota</taxon>
        <taxon>Bacilli</taxon>
        <taxon>Lactobacillales</taxon>
        <taxon>Lactobacillaceae</taxon>
        <taxon>Pediococcus</taxon>
    </lineage>
</organism>
<keyword evidence="4 8" id="KW-1003">Cell membrane</keyword>
<dbReference type="Gene3D" id="1.10.1760.20">
    <property type="match status" value="1"/>
</dbReference>
<name>A0AAU7NKF8_PEDPE</name>
<dbReference type="PANTHER" id="PTHR38438">
    <property type="entry name" value="RIBOFLAVIN TRANSPORTER RIBU"/>
    <property type="match status" value="1"/>
</dbReference>
<feature type="transmembrane region" description="Helical" evidence="9">
    <location>
        <begin position="80"/>
        <end position="101"/>
    </location>
</feature>
<keyword evidence="3 8" id="KW-0813">Transport</keyword>
<dbReference type="RefSeq" id="WP_229564428.1">
    <property type="nucleotide sequence ID" value="NZ_CP157400.1"/>
</dbReference>
<accession>A0AAU7NKF8</accession>
<feature type="transmembrane region" description="Helical" evidence="9">
    <location>
        <begin position="46"/>
        <end position="68"/>
    </location>
</feature>
<sequence>MMSVSKVNKMVVVAMLAAISFVLIFIDFPILPGFSFLKIDFADVPVLIGTVLFGPVWGMVTAGLAGLMDIILRDSNPAGALGAFANWLAALSYILPIYYAIKAVQGSTHKKEVGALIKGVLIGSVLMTVFMSVINLFILLPLYMKLASFQINVSTLNMVLYGVVPFNLLKGIIVGIAIGLVYFRLIPIIRRASN</sequence>
<evidence type="ECO:0000313" key="10">
    <source>
        <dbReference type="EMBL" id="XBS08142.1"/>
    </source>
</evidence>
<dbReference type="GO" id="GO:0032217">
    <property type="term" value="F:riboflavin transmembrane transporter activity"/>
    <property type="evidence" value="ECO:0007669"/>
    <property type="project" value="UniProtKB-UniRule"/>
</dbReference>
<reference evidence="10" key="2">
    <citation type="submission" date="2024-05" db="EMBL/GenBank/DDBJ databases">
        <authorList>
            <person name="Chen H."/>
        </authorList>
    </citation>
    <scope>NUCLEOTIDE SEQUENCE</scope>
    <source>
        <strain evidence="10">CGMCC 7049</strain>
    </source>
</reference>
<dbReference type="PIRSF" id="PIRSF037778">
    <property type="entry name" value="UCP037778_transp_RibU"/>
    <property type="match status" value="1"/>
</dbReference>
<gene>
    <name evidence="10" type="ORF">BB06_07970</name>
</gene>
<dbReference type="GO" id="GO:0005886">
    <property type="term" value="C:plasma membrane"/>
    <property type="evidence" value="ECO:0007669"/>
    <property type="project" value="UniProtKB-SubCell"/>
</dbReference>
<evidence type="ECO:0000256" key="1">
    <source>
        <dbReference type="ARBA" id="ARBA00004651"/>
    </source>
</evidence>
<evidence type="ECO:0000256" key="5">
    <source>
        <dbReference type="ARBA" id="ARBA00022692"/>
    </source>
</evidence>
<keyword evidence="5 9" id="KW-0812">Transmembrane</keyword>
<dbReference type="PANTHER" id="PTHR38438:SF1">
    <property type="entry name" value="RIBOFLAVIN TRANSPORTER RIBU"/>
    <property type="match status" value="1"/>
</dbReference>
<dbReference type="InterPro" id="IPR024529">
    <property type="entry name" value="ECF_trnsprt_substrate-spec"/>
</dbReference>
<evidence type="ECO:0000256" key="3">
    <source>
        <dbReference type="ARBA" id="ARBA00022448"/>
    </source>
</evidence>
<protein>
    <recommendedName>
        <fullName evidence="8">Riboflavin transporter</fullName>
    </recommendedName>
</protein>
<dbReference type="Pfam" id="PF12822">
    <property type="entry name" value="ECF_trnsprt"/>
    <property type="match status" value="1"/>
</dbReference>
<dbReference type="EMBL" id="CP157400">
    <property type="protein sequence ID" value="XBS08142.1"/>
    <property type="molecule type" value="Genomic_DNA"/>
</dbReference>
<feature type="transmembrane region" description="Helical" evidence="9">
    <location>
        <begin position="113"/>
        <end position="138"/>
    </location>
</feature>
<evidence type="ECO:0000256" key="9">
    <source>
        <dbReference type="SAM" id="Phobius"/>
    </source>
</evidence>
<comment type="similarity">
    <text evidence="2 8">Belongs to the prokaryotic riboflavin transporter (P-RFT) (TC 2.A.87) family.</text>
</comment>
<reference evidence="10" key="1">
    <citation type="submission" date="2014-02" db="EMBL/GenBank/DDBJ databases">
        <authorList>
            <person name="Zhao D."/>
            <person name="Dong X."/>
            <person name="Li Y."/>
            <person name="Lv L."/>
            <person name="Zhao D."/>
            <person name="Gao Y."/>
            <person name="Wang Y."/>
            <person name="Li Y."/>
        </authorList>
    </citation>
    <scope>NUCLEOTIDE SEQUENCE</scope>
    <source>
        <strain evidence="10">CGMCC 7049</strain>
    </source>
</reference>
<feature type="transmembrane region" description="Helical" evidence="9">
    <location>
        <begin position="12"/>
        <end position="34"/>
    </location>
</feature>
<evidence type="ECO:0000256" key="7">
    <source>
        <dbReference type="ARBA" id="ARBA00023136"/>
    </source>
</evidence>
<proteinExistence type="inferred from homology"/>
<evidence type="ECO:0000256" key="2">
    <source>
        <dbReference type="ARBA" id="ARBA00005540"/>
    </source>
</evidence>
<comment type="subcellular location">
    <subcellularLocation>
        <location evidence="1">Cell membrane</location>
        <topology evidence="1">Multi-pass membrane protein</topology>
    </subcellularLocation>
</comment>
<comment type="function">
    <text evidence="8">Probably a riboflavin-binding protein that interacts with the energy-coupling factor (ECF) ABC-transporter complex.</text>
</comment>
<keyword evidence="6 9" id="KW-1133">Transmembrane helix</keyword>
<keyword evidence="7 8" id="KW-0472">Membrane</keyword>
<feature type="transmembrane region" description="Helical" evidence="9">
    <location>
        <begin position="158"/>
        <end position="183"/>
    </location>
</feature>
<evidence type="ECO:0000256" key="4">
    <source>
        <dbReference type="ARBA" id="ARBA00022475"/>
    </source>
</evidence>